<evidence type="ECO:0000256" key="8">
    <source>
        <dbReference type="SAM" id="MobiDB-lite"/>
    </source>
</evidence>
<evidence type="ECO:0000313" key="12">
    <source>
        <dbReference type="Proteomes" id="UP000001640"/>
    </source>
</evidence>
<dbReference type="STRING" id="1064592.G0V566"/>
<feature type="transmembrane region" description="Helical" evidence="9">
    <location>
        <begin position="311"/>
        <end position="331"/>
    </location>
</feature>
<keyword evidence="7 9" id="KW-0472">Membrane</keyword>
<dbReference type="FunFam" id="1.20.1740.10:FF:000017">
    <property type="entry name" value="Amino acid permease"/>
    <property type="match status" value="1"/>
</dbReference>
<dbReference type="AlphaFoldDB" id="G0V566"/>
<dbReference type="InterPro" id="IPR004840">
    <property type="entry name" value="Amino_acid_permease_CS"/>
</dbReference>
<feature type="transmembrane region" description="Helical" evidence="9">
    <location>
        <begin position="450"/>
        <end position="468"/>
    </location>
</feature>
<sequence>MRNPLSSRSKKDNVTIHSFSSSNSNNNNNNNNNHNNDFEMKDVKPKEREIGTASITEQENIIEYFGEKSNDDTSSSPVTRQYVSGADFEEHTTKPSRIRNFMDSFKRAEQHPTNVNNNGANSESDLENMILYNEDGTPKPLPHHHDAQINDNSKSDELKKTIKPRHVLMISLGTGIGTGLLVGLGSSLVQAGPAGLIIGFGIMGSCLYCIIQAVGELAVAYSDLVGGFNAYPSFLVDEAFCFAVAWLYAIQWLCVCPLELVTASMTIKYWTTKVDPDIFVIIFYILIIGINLLGGAAGYAEAEFIFNSCKIMMMIGFFILGITVICGGAGTDGYIGAKYWHDPGALRGDTSIQRFKGCMATLVNAAFAFGMSEFIGVTASEQSNPRKAIPSAAKKMIYRILCMFLSSITIVGFLVPYNSDQLLGSTGSGVKASPYVLAISTHGVRVVPHFINAVILISVLSVANSAYYSSSRMLLSLAEQGYAPKIYSYIDREGRPLVGMATAAIFGVIAFCATSPKEDEVFVWLLAISGLSQLFTWMAICISHIRFRRAMHVQGRSIGELGFRSQVGWYGSAYAAIMMFMILIAQFWVALVPINADLTIKLDAKNFFENYLAMPILLAFYFGYKIWKKDWKLFIRAKNIDLISHRNIFDEELIKQEEDEYRERLRTGPKWRRVYDFWC</sequence>
<feature type="compositionally biased region" description="Polar residues" evidence="8">
    <location>
        <begin position="72"/>
        <end position="82"/>
    </location>
</feature>
<feature type="transmembrane region" description="Helical" evidence="9">
    <location>
        <begin position="167"/>
        <end position="189"/>
    </location>
</feature>
<evidence type="ECO:0000256" key="4">
    <source>
        <dbReference type="ARBA" id="ARBA00022692"/>
    </source>
</evidence>
<proteinExistence type="inferred from homology"/>
<evidence type="ECO:0000256" key="9">
    <source>
        <dbReference type="SAM" id="Phobius"/>
    </source>
</evidence>
<dbReference type="EMBL" id="HE576752">
    <property type="protein sequence ID" value="CCC66602.1"/>
    <property type="molecule type" value="Genomic_DNA"/>
</dbReference>
<dbReference type="Gene3D" id="1.20.1740.10">
    <property type="entry name" value="Amino acid/polyamine transporter I"/>
    <property type="match status" value="1"/>
</dbReference>
<dbReference type="InterPro" id="IPR004841">
    <property type="entry name" value="AA-permease/SLC12A_dom"/>
</dbReference>
<evidence type="ECO:0000256" key="3">
    <source>
        <dbReference type="ARBA" id="ARBA00022448"/>
    </source>
</evidence>
<feature type="transmembrane region" description="Helical" evidence="9">
    <location>
        <begin position="611"/>
        <end position="627"/>
    </location>
</feature>
<feature type="transmembrane region" description="Helical" evidence="9">
    <location>
        <begin position="278"/>
        <end position="299"/>
    </location>
</feature>
<keyword evidence="3" id="KW-0813">Transport</keyword>
<feature type="transmembrane region" description="Helical" evidence="9">
    <location>
        <begin position="522"/>
        <end position="547"/>
    </location>
</feature>
<feature type="transmembrane region" description="Helical" evidence="9">
    <location>
        <begin position="497"/>
        <end position="516"/>
    </location>
</feature>
<accession>G0V566</accession>
<reference evidence="11 12" key="1">
    <citation type="journal article" date="2011" name="Proc. Natl. Acad. Sci. U.S.A.">
        <title>Evolutionary erosion of yeast sex chromosomes by mating-type switching accidents.</title>
        <authorList>
            <person name="Gordon J.L."/>
            <person name="Armisen D."/>
            <person name="Proux-Wera E."/>
            <person name="Oheigeartaigh S.S."/>
            <person name="Byrne K.P."/>
            <person name="Wolfe K.H."/>
        </authorList>
    </citation>
    <scope>NUCLEOTIDE SEQUENCE [LARGE SCALE GENOMIC DNA]</scope>
    <source>
        <strain evidence="12">ATCC 76901 / BCRC 22586 / CBS 4309 / NBRC 1992 / NRRL Y-12630</strain>
    </source>
</reference>
<evidence type="ECO:0000313" key="11">
    <source>
        <dbReference type="EMBL" id="CCC66602.1"/>
    </source>
</evidence>
<feature type="transmembrane region" description="Helical" evidence="9">
    <location>
        <begin position="239"/>
        <end position="258"/>
    </location>
</feature>
<feature type="compositionally biased region" description="Low complexity" evidence="8">
    <location>
        <begin position="20"/>
        <end position="35"/>
    </location>
</feature>
<dbReference type="FunCoup" id="G0V566">
    <property type="interactions" value="290"/>
</dbReference>
<evidence type="ECO:0000256" key="1">
    <source>
        <dbReference type="ARBA" id="ARBA00004141"/>
    </source>
</evidence>
<feature type="region of interest" description="Disordered" evidence="8">
    <location>
        <begin position="66"/>
        <end position="95"/>
    </location>
</feature>
<dbReference type="InterPro" id="IPR004762">
    <property type="entry name" value="Amino_acid_permease_fungi"/>
</dbReference>
<protein>
    <recommendedName>
        <fullName evidence="10">Amino acid permease/ SLC12A domain-containing protein</fullName>
    </recommendedName>
</protein>
<keyword evidence="6 9" id="KW-1133">Transmembrane helix</keyword>
<dbReference type="GO" id="GO:0016020">
    <property type="term" value="C:membrane"/>
    <property type="evidence" value="ECO:0007669"/>
    <property type="project" value="UniProtKB-SubCell"/>
</dbReference>
<dbReference type="Pfam" id="PF00324">
    <property type="entry name" value="AA_permease"/>
    <property type="match status" value="1"/>
</dbReference>
<keyword evidence="5" id="KW-0029">Amino-acid transport</keyword>
<keyword evidence="4 9" id="KW-0812">Transmembrane</keyword>
<evidence type="ECO:0000256" key="5">
    <source>
        <dbReference type="ARBA" id="ARBA00022970"/>
    </source>
</evidence>
<name>G0V566_NAUCA</name>
<organism evidence="11 12">
    <name type="scientific">Naumovozyma castellii</name>
    <name type="common">Yeast</name>
    <name type="synonym">Saccharomyces castellii</name>
    <dbReference type="NCBI Taxonomy" id="27288"/>
    <lineage>
        <taxon>Eukaryota</taxon>
        <taxon>Fungi</taxon>
        <taxon>Dikarya</taxon>
        <taxon>Ascomycota</taxon>
        <taxon>Saccharomycotina</taxon>
        <taxon>Saccharomycetes</taxon>
        <taxon>Saccharomycetales</taxon>
        <taxon>Saccharomycetaceae</taxon>
        <taxon>Naumovozyma</taxon>
    </lineage>
</organism>
<evidence type="ECO:0000256" key="6">
    <source>
        <dbReference type="ARBA" id="ARBA00022989"/>
    </source>
</evidence>
<reference key="2">
    <citation type="submission" date="2011-08" db="EMBL/GenBank/DDBJ databases">
        <title>Genome sequence of Naumovozyma castellii.</title>
        <authorList>
            <person name="Gordon J.L."/>
            <person name="Armisen D."/>
            <person name="Proux-Wera E."/>
            <person name="OhEigeartaigh S.S."/>
            <person name="Byrne K.P."/>
            <person name="Wolfe K.H."/>
        </authorList>
    </citation>
    <scope>NUCLEOTIDE SEQUENCE</scope>
    <source>
        <strain>Type strain:CBS 4309</strain>
    </source>
</reference>
<dbReference type="Proteomes" id="UP000001640">
    <property type="component" value="Chromosome 1"/>
</dbReference>
<dbReference type="HOGENOM" id="CLU_007946_12_0_1"/>
<comment type="subcellular location">
    <subcellularLocation>
        <location evidence="1">Membrane</location>
        <topology evidence="1">Multi-pass membrane protein</topology>
    </subcellularLocation>
</comment>
<dbReference type="RefSeq" id="XP_003672993.1">
    <property type="nucleotide sequence ID" value="XM_003672945.1"/>
</dbReference>
<keyword evidence="12" id="KW-1185">Reference proteome</keyword>
<comment type="similarity">
    <text evidence="2">Belongs to the amino acid-polyamine-organocation (APC) superfamily. YAT (TC 2.A.3.10) family.</text>
</comment>
<evidence type="ECO:0000259" key="10">
    <source>
        <dbReference type="Pfam" id="PF00324"/>
    </source>
</evidence>
<dbReference type="PANTHER" id="PTHR43341">
    <property type="entry name" value="AMINO ACID PERMEASE"/>
    <property type="match status" value="1"/>
</dbReference>
<dbReference type="PANTHER" id="PTHR43341:SF17">
    <property type="entry name" value="GENERAL AMINO ACID PERMEASE AGP1-RELATED"/>
    <property type="match status" value="1"/>
</dbReference>
<feature type="transmembrane region" description="Helical" evidence="9">
    <location>
        <begin position="567"/>
        <end position="591"/>
    </location>
</feature>
<dbReference type="InParanoid" id="G0V566"/>
<gene>
    <name evidence="11" type="primary">NCAS0A00420</name>
    <name evidence="11" type="ordered locus">NCAS_0A00420</name>
</gene>
<evidence type="ECO:0000256" key="2">
    <source>
        <dbReference type="ARBA" id="ARBA00006983"/>
    </source>
</evidence>
<feature type="domain" description="Amino acid permease/ SLC12A" evidence="10">
    <location>
        <begin position="166"/>
        <end position="635"/>
    </location>
</feature>
<feature type="transmembrane region" description="Helical" evidence="9">
    <location>
        <begin position="396"/>
        <end position="415"/>
    </location>
</feature>
<dbReference type="OrthoDB" id="3900342at2759"/>
<evidence type="ECO:0000256" key="7">
    <source>
        <dbReference type="ARBA" id="ARBA00023136"/>
    </source>
</evidence>
<feature type="transmembrane region" description="Helical" evidence="9">
    <location>
        <begin position="195"/>
        <end position="219"/>
    </location>
</feature>
<dbReference type="KEGG" id="ncs:NCAS_0A00420"/>
<dbReference type="PROSITE" id="PS00218">
    <property type="entry name" value="AMINO_ACID_PERMEASE_1"/>
    <property type="match status" value="1"/>
</dbReference>
<dbReference type="InterPro" id="IPR050524">
    <property type="entry name" value="APC_YAT"/>
</dbReference>
<feature type="region of interest" description="Disordered" evidence="8">
    <location>
        <begin position="1"/>
        <end position="42"/>
    </location>
</feature>
<dbReference type="eggNOG" id="KOG1286">
    <property type="taxonomic scope" value="Eukaryota"/>
</dbReference>
<dbReference type="NCBIfam" id="TIGR00913">
    <property type="entry name" value="2A0310"/>
    <property type="match status" value="1"/>
</dbReference>
<dbReference type="GeneID" id="96900091"/>
<dbReference type="GO" id="GO:0015171">
    <property type="term" value="F:amino acid transmembrane transporter activity"/>
    <property type="evidence" value="ECO:0007669"/>
    <property type="project" value="TreeGrafter"/>
</dbReference>